<reference evidence="2" key="1">
    <citation type="submission" date="2014-11" db="EMBL/GenBank/DDBJ databases">
        <authorList>
            <person name="Amaro Gonzalez C."/>
        </authorList>
    </citation>
    <scope>NUCLEOTIDE SEQUENCE</scope>
</reference>
<dbReference type="AlphaFoldDB" id="A0A0E9QDG2"/>
<reference evidence="2" key="2">
    <citation type="journal article" date="2015" name="Fish Shellfish Immunol.">
        <title>Early steps in the European eel (Anguilla anguilla)-Vibrio vulnificus interaction in the gills: Role of the RtxA13 toxin.</title>
        <authorList>
            <person name="Callol A."/>
            <person name="Pajuelo D."/>
            <person name="Ebbesson L."/>
            <person name="Teles M."/>
            <person name="MacKenzie S."/>
            <person name="Amaro C."/>
        </authorList>
    </citation>
    <scope>NUCLEOTIDE SEQUENCE</scope>
</reference>
<proteinExistence type="predicted"/>
<evidence type="ECO:0000256" key="1">
    <source>
        <dbReference type="SAM" id="MobiDB-lite"/>
    </source>
</evidence>
<name>A0A0E9QDG2_ANGAN</name>
<evidence type="ECO:0000313" key="2">
    <source>
        <dbReference type="EMBL" id="JAH14901.1"/>
    </source>
</evidence>
<sequence>MQREKQGTLSSLRQGLGRFVTQPPGSHRQSFKVAPSALPRQCFCPVCSECFTTSSTVLSPCGYLT</sequence>
<organism evidence="2">
    <name type="scientific">Anguilla anguilla</name>
    <name type="common">European freshwater eel</name>
    <name type="synonym">Muraena anguilla</name>
    <dbReference type="NCBI Taxonomy" id="7936"/>
    <lineage>
        <taxon>Eukaryota</taxon>
        <taxon>Metazoa</taxon>
        <taxon>Chordata</taxon>
        <taxon>Craniata</taxon>
        <taxon>Vertebrata</taxon>
        <taxon>Euteleostomi</taxon>
        <taxon>Actinopterygii</taxon>
        <taxon>Neopterygii</taxon>
        <taxon>Teleostei</taxon>
        <taxon>Anguilliformes</taxon>
        <taxon>Anguillidae</taxon>
        <taxon>Anguilla</taxon>
    </lineage>
</organism>
<dbReference type="EMBL" id="GBXM01093676">
    <property type="protein sequence ID" value="JAH14901.1"/>
    <property type="molecule type" value="Transcribed_RNA"/>
</dbReference>
<feature type="region of interest" description="Disordered" evidence="1">
    <location>
        <begin position="1"/>
        <end position="30"/>
    </location>
</feature>
<accession>A0A0E9QDG2</accession>
<protein>
    <submittedName>
        <fullName evidence="2">Uncharacterized protein</fullName>
    </submittedName>
</protein>